<feature type="domain" description="CUE" evidence="9">
    <location>
        <begin position="294"/>
        <end position="336"/>
    </location>
</feature>
<evidence type="ECO:0000259" key="9">
    <source>
        <dbReference type="PROSITE" id="PS51140"/>
    </source>
</evidence>
<dbReference type="CDD" id="cd14420">
    <property type="entry name" value="CUE_AUP1"/>
    <property type="match status" value="1"/>
</dbReference>
<dbReference type="PANTHER" id="PTHR15486">
    <property type="entry name" value="ANCIENT UBIQUITOUS PROTEIN"/>
    <property type="match status" value="1"/>
</dbReference>
<dbReference type="InterPro" id="IPR003892">
    <property type="entry name" value="CUE"/>
</dbReference>
<proteinExistence type="inferred from homology"/>
<keyword evidence="11" id="KW-1185">Reference proteome</keyword>
<name>A0ABQ9DNS6_9PASS</name>
<evidence type="ECO:0000256" key="5">
    <source>
        <dbReference type="ARBA" id="ARBA00023136"/>
    </source>
</evidence>
<evidence type="ECO:0000256" key="1">
    <source>
        <dbReference type="ARBA" id="ARBA00004406"/>
    </source>
</evidence>
<evidence type="ECO:0000313" key="10">
    <source>
        <dbReference type="EMBL" id="KAJ7425424.1"/>
    </source>
</evidence>
<comment type="similarity">
    <text evidence="6">Belongs to the AUP1 family.</text>
</comment>
<evidence type="ECO:0000256" key="8">
    <source>
        <dbReference type="ARBA" id="ARBA00035713"/>
    </source>
</evidence>
<reference evidence="10" key="1">
    <citation type="submission" date="2019-10" db="EMBL/GenBank/DDBJ databases">
        <authorList>
            <person name="Soares A.E.R."/>
            <person name="Aleixo A."/>
            <person name="Schneider P."/>
            <person name="Miyaki C.Y."/>
            <person name="Schneider M.P."/>
            <person name="Mello C."/>
            <person name="Vasconcelos A.T.R."/>
        </authorList>
    </citation>
    <scope>NUCLEOTIDE SEQUENCE</scope>
    <source>
        <tissue evidence="10">Muscle</tissue>
    </source>
</reference>
<comment type="caution">
    <text evidence="10">The sequence shown here is derived from an EMBL/GenBank/DDBJ whole genome shotgun (WGS) entry which is preliminary data.</text>
</comment>
<evidence type="ECO:0000256" key="4">
    <source>
        <dbReference type="ARBA" id="ARBA00022824"/>
    </source>
</evidence>
<evidence type="ECO:0000313" key="11">
    <source>
        <dbReference type="Proteomes" id="UP001145742"/>
    </source>
</evidence>
<dbReference type="InterPro" id="IPR048056">
    <property type="entry name" value="AUP1_CUE"/>
</dbReference>
<evidence type="ECO:0000256" key="3">
    <source>
        <dbReference type="ARBA" id="ARBA00022677"/>
    </source>
</evidence>
<dbReference type="Proteomes" id="UP001145742">
    <property type="component" value="Unassembled WGS sequence"/>
</dbReference>
<evidence type="ECO:0000256" key="7">
    <source>
        <dbReference type="ARBA" id="ARBA00035685"/>
    </source>
</evidence>
<keyword evidence="4" id="KW-0256">Endoplasmic reticulum</keyword>
<dbReference type="Pfam" id="PF02845">
    <property type="entry name" value="CUE"/>
    <property type="match status" value="1"/>
</dbReference>
<keyword evidence="3" id="KW-0551">Lipid droplet</keyword>
<dbReference type="EMBL" id="WHWB01032521">
    <property type="protein sequence ID" value="KAJ7425424.1"/>
    <property type="molecule type" value="Genomic_DNA"/>
</dbReference>
<dbReference type="PANTHER" id="PTHR15486:SF96">
    <property type="entry name" value="LIPID DROPLET-REGULATING VLDL ASSEMBLY FACTOR AUP1"/>
    <property type="match status" value="1"/>
</dbReference>
<organism evidence="10 11">
    <name type="scientific">Willisornis vidua</name>
    <name type="common">Xingu scale-backed antbird</name>
    <dbReference type="NCBI Taxonomy" id="1566151"/>
    <lineage>
        <taxon>Eukaryota</taxon>
        <taxon>Metazoa</taxon>
        <taxon>Chordata</taxon>
        <taxon>Craniata</taxon>
        <taxon>Vertebrata</taxon>
        <taxon>Euteleostomi</taxon>
        <taxon>Archelosauria</taxon>
        <taxon>Archosauria</taxon>
        <taxon>Dinosauria</taxon>
        <taxon>Saurischia</taxon>
        <taxon>Theropoda</taxon>
        <taxon>Coelurosauria</taxon>
        <taxon>Aves</taxon>
        <taxon>Neognathae</taxon>
        <taxon>Neoaves</taxon>
        <taxon>Telluraves</taxon>
        <taxon>Australaves</taxon>
        <taxon>Passeriformes</taxon>
        <taxon>Thamnophilidae</taxon>
        <taxon>Willisornis</taxon>
    </lineage>
</organism>
<keyword evidence="5" id="KW-0472">Membrane</keyword>
<dbReference type="SMART" id="SM00546">
    <property type="entry name" value="CUE"/>
    <property type="match status" value="1"/>
</dbReference>
<dbReference type="PROSITE" id="PS51140">
    <property type="entry name" value="CUE"/>
    <property type="match status" value="1"/>
</dbReference>
<gene>
    <name evidence="10" type="primary">AUP1</name>
    <name evidence="10" type="ORF">WISP_23553</name>
</gene>
<dbReference type="Gene3D" id="1.10.8.10">
    <property type="entry name" value="DNA helicase RuvA subunit, C-terminal domain"/>
    <property type="match status" value="1"/>
</dbReference>
<evidence type="ECO:0000256" key="6">
    <source>
        <dbReference type="ARBA" id="ARBA00035634"/>
    </source>
</evidence>
<comment type="subcellular location">
    <subcellularLocation>
        <location evidence="1">Endoplasmic reticulum membrane</location>
        <topology evidence="1">Peripheral membrane protein</topology>
    </subcellularLocation>
    <subcellularLocation>
        <location evidence="2">Lipid droplet</location>
    </subcellularLocation>
</comment>
<sequence length="552" mass="60034">MCSVLGLLVRQNDLRLRGTGTRVFIANHITPFDHNVISLLTSCNTPALNGAPGFICWSRGFMELGVTGSRAELVDSLKEYSSHQANPPLLLFPEEAATNGRAGLLRFSSWPFSILDVVQPVALQVRRPLVAVNSRAQWTELKALPCQSRNVVPTLRQLQVLETLPGTVQSPCWLGLCSTGVPSGGAQSVADSSWITELLWTFFVPFTVYQVRWMPSVPRQVDEASEDFALRVQELLAMELGVVSTRITAADRTEHMKRLRHTSRLPFVPASSQRLAAQPRVPPSLPRGAPEDVQVMAMARQVKEVLPHVPLEVIRTDLAQTNCVDTTIANLLEGRVPFFPESQEAGTDLPALSTSQAAAPSGIQGSVAAPSAKTATKQFAKSPVERHLSLQERKQALYDYARRGKAGPAQGLTAPPGSWVELRCGTGCPEPELAPLPFSCHADVERMLLEAQLETESGTGDSALLVLGPPAWDDVGAGQVSKQLGESEVLPVHSQPLLGCPHPGQWHVLEETKRRQRRLPASLGWACTRCPRYLSPKIYIGKRLAASSANPL</sequence>
<accession>A0ABQ9DNS6</accession>
<protein>
    <recommendedName>
        <fullName evidence="7">Lipid droplet-regulating VLDL assembly factor AUP1</fullName>
    </recommendedName>
    <alternativeName>
        <fullName evidence="8">Ancient ubiquitous protein 1</fullName>
    </alternativeName>
</protein>
<evidence type="ECO:0000256" key="2">
    <source>
        <dbReference type="ARBA" id="ARBA00004502"/>
    </source>
</evidence>